<name>A0A183KX68_9TREM</name>
<dbReference type="InterPro" id="IPR036116">
    <property type="entry name" value="FN3_sf"/>
</dbReference>
<dbReference type="SUPFAM" id="SSF49265">
    <property type="entry name" value="Fibronectin type III"/>
    <property type="match status" value="1"/>
</dbReference>
<feature type="domain" description="Fibronectin type-III" evidence="2">
    <location>
        <begin position="61"/>
        <end position="186"/>
    </location>
</feature>
<dbReference type="CDD" id="cd00063">
    <property type="entry name" value="FN3"/>
    <property type="match status" value="2"/>
</dbReference>
<accession>A0A183KX68</accession>
<reference evidence="3 4" key="2">
    <citation type="submission" date="2018-11" db="EMBL/GenBank/DDBJ databases">
        <authorList>
            <consortium name="Pathogen Informatics"/>
        </authorList>
    </citation>
    <scope>NUCLEOTIDE SEQUENCE [LARGE SCALE GENOMIC DNA]</scope>
    <source>
        <strain evidence="3">Dakar</strain>
        <strain evidence="4">Dakar, Senegal</strain>
    </source>
</reference>
<evidence type="ECO:0000313" key="4">
    <source>
        <dbReference type="Proteomes" id="UP000279833"/>
    </source>
</evidence>
<dbReference type="EMBL" id="UZAK01042886">
    <property type="protein sequence ID" value="VDP69816.1"/>
    <property type="molecule type" value="Genomic_DNA"/>
</dbReference>
<evidence type="ECO:0000256" key="1">
    <source>
        <dbReference type="ARBA" id="ARBA00022737"/>
    </source>
</evidence>
<dbReference type="PROSITE" id="PS50853">
    <property type="entry name" value="FN3"/>
    <property type="match status" value="1"/>
</dbReference>
<dbReference type="InterPro" id="IPR013783">
    <property type="entry name" value="Ig-like_fold"/>
</dbReference>
<reference evidence="5" key="1">
    <citation type="submission" date="2016-06" db="UniProtKB">
        <authorList>
            <consortium name="WormBaseParasite"/>
        </authorList>
    </citation>
    <scope>IDENTIFICATION</scope>
</reference>
<dbReference type="Gene3D" id="2.60.40.10">
    <property type="entry name" value="Immunoglobulins"/>
    <property type="match status" value="2"/>
</dbReference>
<keyword evidence="4" id="KW-1185">Reference proteome</keyword>
<dbReference type="InterPro" id="IPR003961">
    <property type="entry name" value="FN3_dom"/>
</dbReference>
<dbReference type="Proteomes" id="UP000279833">
    <property type="component" value="Unassembled WGS sequence"/>
</dbReference>
<gene>
    <name evidence="3" type="ORF">SCUD_LOCUS19662</name>
</gene>
<dbReference type="STRING" id="6186.A0A183KX68"/>
<dbReference type="AlphaFoldDB" id="A0A183KX68"/>
<dbReference type="InterPro" id="IPR050991">
    <property type="entry name" value="ECM_Regulatory_Proteins"/>
</dbReference>
<organism evidence="5">
    <name type="scientific">Schistosoma curassoni</name>
    <dbReference type="NCBI Taxonomy" id="6186"/>
    <lineage>
        <taxon>Eukaryota</taxon>
        <taxon>Metazoa</taxon>
        <taxon>Spiralia</taxon>
        <taxon>Lophotrochozoa</taxon>
        <taxon>Platyhelminthes</taxon>
        <taxon>Trematoda</taxon>
        <taxon>Digenea</taxon>
        <taxon>Strigeidida</taxon>
        <taxon>Schistosomatoidea</taxon>
        <taxon>Schistosomatidae</taxon>
        <taxon>Schistosoma</taxon>
    </lineage>
</organism>
<evidence type="ECO:0000313" key="5">
    <source>
        <dbReference type="WBParaSite" id="SCUD_0001966501-mRNA-1"/>
    </source>
</evidence>
<proteinExistence type="predicted"/>
<dbReference type="SMART" id="SM00060">
    <property type="entry name" value="FN3"/>
    <property type="match status" value="2"/>
</dbReference>
<evidence type="ECO:0000259" key="2">
    <source>
        <dbReference type="PROSITE" id="PS50853"/>
    </source>
</evidence>
<keyword evidence="1" id="KW-0677">Repeat</keyword>
<dbReference type="PANTHER" id="PTHR46708">
    <property type="entry name" value="TENASCIN"/>
    <property type="match status" value="1"/>
</dbReference>
<sequence>MHMLKLNSHSLSSPNVTYLLVCAYSTLKIMRMIHNNVIITIITTKTISDFIDIQMDILPTAPTNLRGISLKPTNIHLTWTPPDDMSNDRKLLGYRLRFRPATTTPTVVDQISDIKSPLSSTSNEEEITKQKQKSFITETRDIDATATQYLLTDLEPSTRYYLSLAGKSIHGYGVAAQIEVQTNDYHCFWLVSISFVLTYSFFHPTSLNYSAFDLPSPKNVQLRTLTNVSAKICWDQPNLPELMYSIISYEILFGLSNESISPLNATGIIPLPQSICCCFTMMHLRPGTDYRIWLRLVSHKTLPTTIVNNYDDNNGFMNKNVAPWSSIDSKNKITGPVSELQAFRTLISGA</sequence>
<evidence type="ECO:0000313" key="3">
    <source>
        <dbReference type="EMBL" id="VDP69816.1"/>
    </source>
</evidence>
<dbReference type="Pfam" id="PF00041">
    <property type="entry name" value="fn3"/>
    <property type="match status" value="1"/>
</dbReference>
<dbReference type="WBParaSite" id="SCUD_0001966501-mRNA-1">
    <property type="protein sequence ID" value="SCUD_0001966501-mRNA-1"/>
    <property type="gene ID" value="SCUD_0001966501"/>
</dbReference>
<dbReference type="PANTHER" id="PTHR46708:SF2">
    <property type="entry name" value="FIBRONECTIN TYPE-III DOMAIN-CONTAINING PROTEIN"/>
    <property type="match status" value="1"/>
</dbReference>
<protein>
    <submittedName>
        <fullName evidence="5">Fibronectin type-III domain-containing protein</fullName>
    </submittedName>
</protein>